<dbReference type="InParanoid" id="T0QSU9"/>
<dbReference type="EMBL" id="JH767145">
    <property type="protein sequence ID" value="EQC37085.1"/>
    <property type="molecule type" value="Genomic_DNA"/>
</dbReference>
<evidence type="ECO:0000313" key="2">
    <source>
        <dbReference type="Proteomes" id="UP000030762"/>
    </source>
</evidence>
<dbReference type="GeneID" id="19946039"/>
<reference evidence="1 2" key="1">
    <citation type="submission" date="2012-04" db="EMBL/GenBank/DDBJ databases">
        <title>The Genome Sequence of Saprolegnia declina VS20.</title>
        <authorList>
            <consortium name="The Broad Institute Genome Sequencing Platform"/>
            <person name="Russ C."/>
            <person name="Nusbaum C."/>
            <person name="Tyler B."/>
            <person name="van West P."/>
            <person name="Dieguez-Uribeondo J."/>
            <person name="de Bruijn I."/>
            <person name="Tripathy S."/>
            <person name="Jiang R."/>
            <person name="Young S.K."/>
            <person name="Zeng Q."/>
            <person name="Gargeya S."/>
            <person name="Fitzgerald M."/>
            <person name="Haas B."/>
            <person name="Abouelleil A."/>
            <person name="Alvarado L."/>
            <person name="Arachchi H.M."/>
            <person name="Berlin A."/>
            <person name="Chapman S.B."/>
            <person name="Goldberg J."/>
            <person name="Griggs A."/>
            <person name="Gujja S."/>
            <person name="Hansen M."/>
            <person name="Howarth C."/>
            <person name="Imamovic A."/>
            <person name="Larimer J."/>
            <person name="McCowen C."/>
            <person name="Montmayeur A."/>
            <person name="Murphy C."/>
            <person name="Neiman D."/>
            <person name="Pearson M."/>
            <person name="Priest M."/>
            <person name="Roberts A."/>
            <person name="Saif S."/>
            <person name="Shea T."/>
            <person name="Sisk P."/>
            <person name="Sykes S."/>
            <person name="Wortman J."/>
            <person name="Nusbaum C."/>
            <person name="Birren B."/>
        </authorList>
    </citation>
    <scope>NUCLEOTIDE SEQUENCE [LARGE SCALE GENOMIC DNA]</scope>
    <source>
        <strain evidence="1 2">VS20</strain>
    </source>
</reference>
<accession>T0QSU9</accession>
<protein>
    <submittedName>
        <fullName evidence="1">Uncharacterized protein</fullName>
    </submittedName>
</protein>
<sequence>MFEVSALVPGPLPFQSWTPVVVSLDGQPLRVDYGASHKPFDTTGCAASAIDPPFLVEIVFSNKKKLLLDMGSRSLQTQLIRLLTATTTRRQKGGPSALQHLGC</sequence>
<proteinExistence type="predicted"/>
<dbReference type="VEuPathDB" id="FungiDB:SDRG_05312"/>
<dbReference type="AlphaFoldDB" id="T0QSU9"/>
<name>T0QSU9_SAPDV</name>
<dbReference type="RefSeq" id="XP_008609247.1">
    <property type="nucleotide sequence ID" value="XM_008611025.1"/>
</dbReference>
<keyword evidence="2" id="KW-1185">Reference proteome</keyword>
<evidence type="ECO:0000313" key="1">
    <source>
        <dbReference type="EMBL" id="EQC37085.1"/>
    </source>
</evidence>
<gene>
    <name evidence="1" type="ORF">SDRG_05312</name>
</gene>
<organism evidence="1 2">
    <name type="scientific">Saprolegnia diclina (strain VS20)</name>
    <dbReference type="NCBI Taxonomy" id="1156394"/>
    <lineage>
        <taxon>Eukaryota</taxon>
        <taxon>Sar</taxon>
        <taxon>Stramenopiles</taxon>
        <taxon>Oomycota</taxon>
        <taxon>Saprolegniomycetes</taxon>
        <taxon>Saprolegniales</taxon>
        <taxon>Saprolegniaceae</taxon>
        <taxon>Saprolegnia</taxon>
    </lineage>
</organism>
<dbReference type="Proteomes" id="UP000030762">
    <property type="component" value="Unassembled WGS sequence"/>
</dbReference>